<evidence type="ECO:0008006" key="4">
    <source>
        <dbReference type="Google" id="ProtNLM"/>
    </source>
</evidence>
<evidence type="ECO:0000256" key="1">
    <source>
        <dbReference type="SAM" id="SignalP"/>
    </source>
</evidence>
<keyword evidence="3" id="KW-1185">Reference proteome</keyword>
<protein>
    <recommendedName>
        <fullName evidence="4">Porin-like protein</fullName>
    </recommendedName>
</protein>
<dbReference type="OrthoDB" id="1671648at2"/>
<proteinExistence type="predicted"/>
<organism evidence="2 3">
    <name type="scientific">Anaerospora hongkongensis</name>
    <dbReference type="NCBI Taxonomy" id="244830"/>
    <lineage>
        <taxon>Bacteria</taxon>
        <taxon>Bacillati</taxon>
        <taxon>Bacillota</taxon>
        <taxon>Negativicutes</taxon>
        <taxon>Selenomonadales</taxon>
        <taxon>Sporomusaceae</taxon>
        <taxon>Anaerospora</taxon>
    </lineage>
</organism>
<dbReference type="Proteomes" id="UP000295063">
    <property type="component" value="Unassembled WGS sequence"/>
</dbReference>
<reference evidence="2 3" key="1">
    <citation type="submission" date="2019-03" db="EMBL/GenBank/DDBJ databases">
        <title>Genomic Encyclopedia of Type Strains, Phase IV (KMG-IV): sequencing the most valuable type-strain genomes for metagenomic binning, comparative biology and taxonomic classification.</title>
        <authorList>
            <person name="Goeker M."/>
        </authorList>
    </citation>
    <scope>NUCLEOTIDE SEQUENCE [LARGE SCALE GENOMIC DNA]</scope>
    <source>
        <strain evidence="2 3">DSM 15969</strain>
    </source>
</reference>
<keyword evidence="1" id="KW-0732">Signal</keyword>
<accession>A0A4R1PX07</accession>
<gene>
    <name evidence="2" type="ORF">EV210_107272</name>
</gene>
<comment type="caution">
    <text evidence="2">The sequence shown here is derived from an EMBL/GenBank/DDBJ whole genome shotgun (WGS) entry which is preliminary data.</text>
</comment>
<evidence type="ECO:0000313" key="3">
    <source>
        <dbReference type="Proteomes" id="UP000295063"/>
    </source>
</evidence>
<dbReference type="EMBL" id="SLUI01000007">
    <property type="protein sequence ID" value="TCL37007.1"/>
    <property type="molecule type" value="Genomic_DNA"/>
</dbReference>
<feature type="signal peptide" evidence="1">
    <location>
        <begin position="1"/>
        <end position="25"/>
    </location>
</feature>
<feature type="chain" id="PRO_5020928741" description="Porin-like protein" evidence="1">
    <location>
        <begin position="26"/>
        <end position="321"/>
    </location>
</feature>
<dbReference type="RefSeq" id="WP_132080822.1">
    <property type="nucleotide sequence ID" value="NZ_SLUI01000007.1"/>
</dbReference>
<evidence type="ECO:0000313" key="2">
    <source>
        <dbReference type="EMBL" id="TCL37007.1"/>
    </source>
</evidence>
<name>A0A4R1PX07_9FIRM</name>
<sequence length="321" mass="35761">MQLSIICKTVVVSMFLFTGSTVVLAAVGNTADGIAEISFSSYRSHDKTFSQNRNVLTWQTISASTRAMFQASEIRLGDDQAGQYGDLQKFAAGFRVSGLKTNTSLWLDQYQSGYSFTGYRFDSRYAADEQTSIVLAVAKTPVIDLDTLGEQGRPLLTSNSYSLKTERILDANKDLSVGMTRGLYSDANKSTAYTWQYGQTIYDRGRDRLRIGAYGYKGSWDTVSQWYGNPLSSKSFGLTTTYGARDGNGQWTTTFTGAWGADDNNPLEFWPSLRLQYQYQASPSSSMTFGFASGLRTDKANELEGLRHNYRQFNAAYQANW</sequence>
<dbReference type="AlphaFoldDB" id="A0A4R1PX07"/>